<reference evidence="2 3" key="1">
    <citation type="submission" date="2020-02" db="EMBL/GenBank/DDBJ databases">
        <authorList>
            <person name="Ma Q."/>
            <person name="Huang Y."/>
            <person name="Song X."/>
            <person name="Pei D."/>
        </authorList>
    </citation>
    <scope>NUCLEOTIDE SEQUENCE [LARGE SCALE GENOMIC DNA]</scope>
    <source>
        <strain evidence="2">Sxm20200214</strain>
        <tissue evidence="2">Leaf</tissue>
    </source>
</reference>
<proteinExistence type="predicted"/>
<evidence type="ECO:0000313" key="2">
    <source>
        <dbReference type="EMBL" id="KAG2304492.1"/>
    </source>
</evidence>
<comment type="caution">
    <text evidence="2">The sequence shown here is derived from an EMBL/GenBank/DDBJ whole genome shotgun (WGS) entry which is preliminary data.</text>
</comment>
<dbReference type="AlphaFoldDB" id="A0A8X7SDT0"/>
<dbReference type="Proteomes" id="UP000886595">
    <property type="component" value="Unassembled WGS sequence"/>
</dbReference>
<protein>
    <submittedName>
        <fullName evidence="2">Uncharacterized protein</fullName>
    </submittedName>
</protein>
<evidence type="ECO:0000256" key="1">
    <source>
        <dbReference type="SAM" id="MobiDB-lite"/>
    </source>
</evidence>
<feature type="region of interest" description="Disordered" evidence="1">
    <location>
        <begin position="13"/>
        <end position="34"/>
    </location>
</feature>
<accession>A0A8X7SDT0</accession>
<name>A0A8X7SDT0_BRACI</name>
<gene>
    <name evidence="2" type="ORF">Bca52824_033143</name>
</gene>
<feature type="compositionally biased region" description="Basic and acidic residues" evidence="1">
    <location>
        <begin position="143"/>
        <end position="157"/>
    </location>
</feature>
<feature type="region of interest" description="Disordered" evidence="1">
    <location>
        <begin position="121"/>
        <end position="158"/>
    </location>
</feature>
<dbReference type="EMBL" id="JAAMPC010000007">
    <property type="protein sequence ID" value="KAG2304492.1"/>
    <property type="molecule type" value="Genomic_DNA"/>
</dbReference>
<feature type="compositionally biased region" description="Polar residues" evidence="1">
    <location>
        <begin position="18"/>
        <end position="27"/>
    </location>
</feature>
<keyword evidence="3" id="KW-1185">Reference proteome</keyword>
<evidence type="ECO:0000313" key="3">
    <source>
        <dbReference type="Proteomes" id="UP000886595"/>
    </source>
</evidence>
<sequence>MVRPRVMGLEPGVGKNFRSVSKGSGTDLTKEEKKETANGRLWTVEKRGNRPFLDLRIGNCLPGGYGRLRIDFPSIFVSVENTILRRQKTQTNFHREKRDKPTVGRSDLWWFLVNSAPGDRTPKVRGVAKDHQTWPADDPFGPDLDRGKGKDREDRSHGKMCGEWVDPVNCVILVAYCATCEPMLA</sequence>
<organism evidence="2 3">
    <name type="scientific">Brassica carinata</name>
    <name type="common">Ethiopian mustard</name>
    <name type="synonym">Abyssinian cabbage</name>
    <dbReference type="NCBI Taxonomy" id="52824"/>
    <lineage>
        <taxon>Eukaryota</taxon>
        <taxon>Viridiplantae</taxon>
        <taxon>Streptophyta</taxon>
        <taxon>Embryophyta</taxon>
        <taxon>Tracheophyta</taxon>
        <taxon>Spermatophyta</taxon>
        <taxon>Magnoliopsida</taxon>
        <taxon>eudicotyledons</taxon>
        <taxon>Gunneridae</taxon>
        <taxon>Pentapetalae</taxon>
        <taxon>rosids</taxon>
        <taxon>malvids</taxon>
        <taxon>Brassicales</taxon>
        <taxon>Brassicaceae</taxon>
        <taxon>Brassiceae</taxon>
        <taxon>Brassica</taxon>
    </lineage>
</organism>